<dbReference type="NCBIfam" id="TIGR01426">
    <property type="entry name" value="MGT"/>
    <property type="match status" value="1"/>
</dbReference>
<organism evidence="4 5">
    <name type="scientific">Anaerocolumna chitinilytica</name>
    <dbReference type="NCBI Taxonomy" id="1727145"/>
    <lineage>
        <taxon>Bacteria</taxon>
        <taxon>Bacillati</taxon>
        <taxon>Bacillota</taxon>
        <taxon>Clostridia</taxon>
        <taxon>Lachnospirales</taxon>
        <taxon>Lachnospiraceae</taxon>
        <taxon>Anaerocolumna</taxon>
    </lineage>
</organism>
<dbReference type="SUPFAM" id="SSF53756">
    <property type="entry name" value="UDP-Glycosyltransferase/glycogen phosphorylase"/>
    <property type="match status" value="1"/>
</dbReference>
<protein>
    <submittedName>
        <fullName evidence="4">Glycosyl transferase</fullName>
    </submittedName>
</protein>
<dbReference type="Gene3D" id="3.40.50.2000">
    <property type="entry name" value="Glycogen Phosphorylase B"/>
    <property type="match status" value="2"/>
</dbReference>
<dbReference type="FunFam" id="3.40.50.2000:FF:000072">
    <property type="entry name" value="Glycosyl transferase"/>
    <property type="match status" value="1"/>
</dbReference>
<dbReference type="PANTHER" id="PTHR48043">
    <property type="entry name" value="EG:EG0003.4 PROTEIN-RELATED"/>
    <property type="match status" value="1"/>
</dbReference>
<dbReference type="GO" id="GO:0016758">
    <property type="term" value="F:hexosyltransferase activity"/>
    <property type="evidence" value="ECO:0007669"/>
    <property type="project" value="InterPro"/>
</dbReference>
<dbReference type="RefSeq" id="WP_185255425.1">
    <property type="nucleotide sequence ID" value="NZ_AP023368.1"/>
</dbReference>
<evidence type="ECO:0000256" key="1">
    <source>
        <dbReference type="ARBA" id="ARBA00009995"/>
    </source>
</evidence>
<gene>
    <name evidence="4" type="ORF">bsdcttw_27200</name>
</gene>
<dbReference type="CDD" id="cd03784">
    <property type="entry name" value="GT1_Gtf-like"/>
    <property type="match status" value="1"/>
</dbReference>
<reference evidence="4 5" key="2">
    <citation type="submission" date="2020-08" db="EMBL/GenBank/DDBJ databases">
        <authorList>
            <person name="Ueki A."/>
            <person name="Tonouchi A."/>
        </authorList>
    </citation>
    <scope>NUCLEOTIDE SEQUENCE [LARGE SCALE GENOMIC DNA]</scope>
    <source>
        <strain evidence="4 5">CTTW</strain>
    </source>
</reference>
<accession>A0A7I8DMS5</accession>
<evidence type="ECO:0000256" key="2">
    <source>
        <dbReference type="ARBA" id="ARBA00022676"/>
    </source>
</evidence>
<dbReference type="PANTHER" id="PTHR48043:SF145">
    <property type="entry name" value="FI06409P-RELATED"/>
    <property type="match status" value="1"/>
</dbReference>
<dbReference type="InterPro" id="IPR006326">
    <property type="entry name" value="UDPGT_MGT-like"/>
</dbReference>
<comment type="similarity">
    <text evidence="1">Belongs to the UDP-glycosyltransferase family.</text>
</comment>
<dbReference type="AlphaFoldDB" id="A0A7I8DMS5"/>
<dbReference type="InterPro" id="IPR002213">
    <property type="entry name" value="UDP_glucos_trans"/>
</dbReference>
<dbReference type="InterPro" id="IPR050271">
    <property type="entry name" value="UDP-glycosyltransferase"/>
</dbReference>
<keyword evidence="3 4" id="KW-0808">Transferase</keyword>
<name>A0A7I8DMS5_9FIRM</name>
<keyword evidence="2" id="KW-0328">Glycosyltransferase</keyword>
<reference evidence="4 5" key="1">
    <citation type="submission" date="2020-08" db="EMBL/GenBank/DDBJ databases">
        <title>Draft genome sequencing of an Anaerocolumna strain isolated from anoxic soil subjected to BSD treatment.</title>
        <authorList>
            <person name="Uek A."/>
            <person name="Tonouchi A."/>
        </authorList>
    </citation>
    <scope>NUCLEOTIDE SEQUENCE [LARGE SCALE GENOMIC DNA]</scope>
    <source>
        <strain evidence="4 5">CTTW</strain>
    </source>
</reference>
<dbReference type="GO" id="GO:0008194">
    <property type="term" value="F:UDP-glycosyltransferase activity"/>
    <property type="evidence" value="ECO:0007669"/>
    <property type="project" value="InterPro"/>
</dbReference>
<dbReference type="EMBL" id="AP023368">
    <property type="protein sequence ID" value="BCJ99679.1"/>
    <property type="molecule type" value="Genomic_DNA"/>
</dbReference>
<proteinExistence type="inferred from homology"/>
<dbReference type="KEGG" id="acht:bsdcttw_27200"/>
<keyword evidence="5" id="KW-1185">Reference proteome</keyword>
<dbReference type="Pfam" id="PF00201">
    <property type="entry name" value="UDPGT"/>
    <property type="match status" value="1"/>
</dbReference>
<evidence type="ECO:0000313" key="5">
    <source>
        <dbReference type="Proteomes" id="UP000515703"/>
    </source>
</evidence>
<dbReference type="Proteomes" id="UP000515703">
    <property type="component" value="Chromosome"/>
</dbReference>
<evidence type="ECO:0000313" key="4">
    <source>
        <dbReference type="EMBL" id="BCJ99679.1"/>
    </source>
</evidence>
<evidence type="ECO:0000256" key="3">
    <source>
        <dbReference type="ARBA" id="ARBA00022679"/>
    </source>
</evidence>
<sequence>MNRILFVNGNLQGHFNPTLPVVQELVSRGEEVWYFASEKFKEQIEMSGAHFISTDTPIDEFNQSFRPTGKHPFYTLLEYKIKYDKAMIPVLLERIKGMTFDILVFDSYLGAGSFIPKILSIPSVCSMTTFAIPKLPLPEEQLVRGYDFQLDEFYKVLDEQCNLWQVPTPDILSFFSVRGDNTLVYTSREFNPGGMSFDNSYYFVGPSLTQRKPDTQFPWEKLNNNKLIYISMGTINTALQDFYKMCLLVFGDTKYQFVMSVGDKVDFSSLGEVPDNFILCHQAPQLEILEHASLFITHGGFNSISEAIYYGVPSIVLPLVNDQYINAAQIDKMELGIKLSLKDLSASILKSSADKILNNSYFTDNVQKLRTSFQNGGGYQKAADVIMQLGDRKWQ</sequence>